<dbReference type="EMBL" id="JNFF01000116">
    <property type="protein sequence ID" value="KEQ28372.1"/>
    <property type="molecule type" value="Genomic_DNA"/>
</dbReference>
<dbReference type="eggNOG" id="COG2885">
    <property type="taxonomic scope" value="Bacteria"/>
</dbReference>
<keyword evidence="7" id="KW-1185">Reference proteome</keyword>
<gene>
    <name evidence="6" type="ORF">N180_01690</name>
</gene>
<dbReference type="SUPFAM" id="SSF103088">
    <property type="entry name" value="OmpA-like"/>
    <property type="match status" value="1"/>
</dbReference>
<evidence type="ECO:0000256" key="1">
    <source>
        <dbReference type="ARBA" id="ARBA00004442"/>
    </source>
</evidence>
<keyword evidence="6" id="KW-0969">Cilium</keyword>
<name>A0A081PCE9_9SPHI</name>
<dbReference type="AlphaFoldDB" id="A0A081PCE9"/>
<dbReference type="PROSITE" id="PS51257">
    <property type="entry name" value="PROKAR_LIPOPROTEIN"/>
    <property type="match status" value="1"/>
</dbReference>
<dbReference type="RefSeq" id="WP_037444214.1">
    <property type="nucleotide sequence ID" value="NZ_JNFF01000116.1"/>
</dbReference>
<dbReference type="InterPro" id="IPR036737">
    <property type="entry name" value="OmpA-like_sf"/>
</dbReference>
<dbReference type="InterPro" id="IPR050330">
    <property type="entry name" value="Bact_OuterMem_StrucFunc"/>
</dbReference>
<keyword evidence="2 4" id="KW-0472">Membrane</keyword>
<sequence>MKNKTILFLALLLPAIYSCKAKKNVVKTPATVETKTGDNELDNIKKALPGDQVDRTDAGIRFTFSSEILFPTNSSYLNENSKTRINEVSRVIQNKYADRKILVEGHSDKTGTSEYNLWLSEKRAASVKAYLVSLGIPAVSIKTAGIGDTRPIADNKTKEGRLINRRVEVTVLKAN</sequence>
<dbReference type="InterPro" id="IPR006665">
    <property type="entry name" value="OmpA-like"/>
</dbReference>
<dbReference type="PANTHER" id="PTHR30329:SF21">
    <property type="entry name" value="LIPOPROTEIN YIAD-RELATED"/>
    <property type="match status" value="1"/>
</dbReference>
<evidence type="ECO:0000313" key="7">
    <source>
        <dbReference type="Proteomes" id="UP000028007"/>
    </source>
</evidence>
<dbReference type="Gene3D" id="3.30.1330.60">
    <property type="entry name" value="OmpA-like domain"/>
    <property type="match status" value="1"/>
</dbReference>
<protein>
    <submittedName>
        <fullName evidence="6">Flagellar motor protein MotB</fullName>
    </submittedName>
</protein>
<reference evidence="6 7" key="1">
    <citation type="journal article" date="1992" name="Int. J. Syst. Bacteriol.">
        <title>Sphingobacterium antarcticus sp. nov. a Psychrotrophic Bacterium from the Soils of Schirmacher Oasis, Antarctica.</title>
        <authorList>
            <person name="Shivaji S."/>
            <person name="Ray M.K."/>
            <person name="Rao N.S."/>
            <person name="Saiserr L."/>
            <person name="Jagannadham M.V."/>
            <person name="Kumar G.S."/>
            <person name="Reddy G."/>
            <person name="Bhargava P.M."/>
        </authorList>
    </citation>
    <scope>NUCLEOTIDE SEQUENCE [LARGE SCALE GENOMIC DNA]</scope>
    <source>
        <strain evidence="6 7">4BY</strain>
    </source>
</reference>
<evidence type="ECO:0000313" key="6">
    <source>
        <dbReference type="EMBL" id="KEQ28372.1"/>
    </source>
</evidence>
<organism evidence="6 7">
    <name type="scientific">Pedobacter antarcticus 4BY</name>
    <dbReference type="NCBI Taxonomy" id="1358423"/>
    <lineage>
        <taxon>Bacteria</taxon>
        <taxon>Pseudomonadati</taxon>
        <taxon>Bacteroidota</taxon>
        <taxon>Sphingobacteriia</taxon>
        <taxon>Sphingobacteriales</taxon>
        <taxon>Sphingobacteriaceae</taxon>
        <taxon>Pedobacter</taxon>
    </lineage>
</organism>
<evidence type="ECO:0000259" key="5">
    <source>
        <dbReference type="PROSITE" id="PS51123"/>
    </source>
</evidence>
<keyword evidence="3" id="KW-0998">Cell outer membrane</keyword>
<comment type="subcellular location">
    <subcellularLocation>
        <location evidence="1">Cell outer membrane</location>
    </subcellularLocation>
</comment>
<dbReference type="OrthoDB" id="9782229at2"/>
<evidence type="ECO:0000256" key="3">
    <source>
        <dbReference type="ARBA" id="ARBA00023237"/>
    </source>
</evidence>
<dbReference type="GO" id="GO:0009279">
    <property type="term" value="C:cell outer membrane"/>
    <property type="evidence" value="ECO:0007669"/>
    <property type="project" value="UniProtKB-SubCell"/>
</dbReference>
<dbReference type="Pfam" id="PF00691">
    <property type="entry name" value="OmpA"/>
    <property type="match status" value="1"/>
</dbReference>
<accession>A0A081PCE9</accession>
<evidence type="ECO:0000256" key="4">
    <source>
        <dbReference type="PROSITE-ProRule" id="PRU00473"/>
    </source>
</evidence>
<dbReference type="Proteomes" id="UP000028007">
    <property type="component" value="Unassembled WGS sequence"/>
</dbReference>
<dbReference type="PANTHER" id="PTHR30329">
    <property type="entry name" value="STATOR ELEMENT OF FLAGELLAR MOTOR COMPLEX"/>
    <property type="match status" value="1"/>
</dbReference>
<evidence type="ECO:0000256" key="2">
    <source>
        <dbReference type="ARBA" id="ARBA00023136"/>
    </source>
</evidence>
<dbReference type="PRINTS" id="PR01023">
    <property type="entry name" value="NAFLGMOTY"/>
</dbReference>
<dbReference type="PRINTS" id="PR01021">
    <property type="entry name" value="OMPADOMAIN"/>
</dbReference>
<comment type="caution">
    <text evidence="6">The sequence shown here is derived from an EMBL/GenBank/DDBJ whole genome shotgun (WGS) entry which is preliminary data.</text>
</comment>
<proteinExistence type="predicted"/>
<dbReference type="PROSITE" id="PS51123">
    <property type="entry name" value="OMPA_2"/>
    <property type="match status" value="1"/>
</dbReference>
<keyword evidence="6" id="KW-0966">Cell projection</keyword>
<keyword evidence="6" id="KW-0282">Flagellum</keyword>
<feature type="domain" description="OmpA-like" evidence="5">
    <location>
        <begin position="57"/>
        <end position="175"/>
    </location>
</feature>
<dbReference type="InterPro" id="IPR006664">
    <property type="entry name" value="OMP_bac"/>
</dbReference>
<dbReference type="CDD" id="cd07185">
    <property type="entry name" value="OmpA_C-like"/>
    <property type="match status" value="1"/>
</dbReference>